<dbReference type="KEGG" id="dgr:6565898"/>
<feature type="domain" description="Ubiquitin-like protease family profile" evidence="6">
    <location>
        <begin position="113"/>
        <end position="276"/>
    </location>
</feature>
<dbReference type="InterPro" id="IPR003653">
    <property type="entry name" value="Peptidase_C48_C"/>
</dbReference>
<dbReference type="Pfam" id="PF02902">
    <property type="entry name" value="Peptidase_C48"/>
    <property type="match status" value="1"/>
</dbReference>
<dbReference type="InParanoid" id="B4JND5"/>
<keyword evidence="3" id="KW-0378">Hydrolase</keyword>
<dbReference type="OrthoDB" id="5065855at2759"/>
<evidence type="ECO:0000259" key="6">
    <source>
        <dbReference type="PROSITE" id="PS50600"/>
    </source>
</evidence>
<evidence type="ECO:0000313" key="7">
    <source>
        <dbReference type="EMBL" id="EDV92228.1"/>
    </source>
</evidence>
<feature type="region of interest" description="Disordered" evidence="5">
    <location>
        <begin position="45"/>
        <end position="78"/>
    </location>
</feature>
<dbReference type="GO" id="GO:0008234">
    <property type="term" value="F:cysteine-type peptidase activity"/>
    <property type="evidence" value="ECO:0007669"/>
    <property type="project" value="UniProtKB-KW"/>
</dbReference>
<dbReference type="eggNOG" id="KOG3246">
    <property type="taxonomic scope" value="Eukaryota"/>
</dbReference>
<dbReference type="SUPFAM" id="SSF54001">
    <property type="entry name" value="Cysteine proteinases"/>
    <property type="match status" value="1"/>
</dbReference>
<dbReference type="PROSITE" id="PS50600">
    <property type="entry name" value="ULP_PROTEASE"/>
    <property type="match status" value="1"/>
</dbReference>
<proteinExistence type="inferred from homology"/>
<dbReference type="GO" id="GO:0006508">
    <property type="term" value="P:proteolysis"/>
    <property type="evidence" value="ECO:0007669"/>
    <property type="project" value="UniProtKB-KW"/>
</dbReference>
<accession>B4JND5</accession>
<dbReference type="EMBL" id="CH916371">
    <property type="protein sequence ID" value="EDV92228.1"/>
    <property type="molecule type" value="Genomic_DNA"/>
</dbReference>
<dbReference type="AlphaFoldDB" id="B4JND5"/>
<evidence type="ECO:0000256" key="2">
    <source>
        <dbReference type="ARBA" id="ARBA00022670"/>
    </source>
</evidence>
<evidence type="ECO:0000256" key="1">
    <source>
        <dbReference type="ARBA" id="ARBA00005234"/>
    </source>
</evidence>
<dbReference type="GO" id="GO:0019784">
    <property type="term" value="F:deNEDDylase activity"/>
    <property type="evidence" value="ECO:0007669"/>
    <property type="project" value="InterPro"/>
</dbReference>
<dbReference type="PhylomeDB" id="B4JND5"/>
<evidence type="ECO:0000256" key="3">
    <source>
        <dbReference type="ARBA" id="ARBA00022801"/>
    </source>
</evidence>
<keyword evidence="8" id="KW-1185">Reference proteome</keyword>
<organism evidence="8">
    <name type="scientific">Drosophila grimshawi</name>
    <name type="common">Hawaiian fruit fly</name>
    <name type="synonym">Idiomyia grimshawi</name>
    <dbReference type="NCBI Taxonomy" id="7222"/>
    <lineage>
        <taxon>Eukaryota</taxon>
        <taxon>Metazoa</taxon>
        <taxon>Ecdysozoa</taxon>
        <taxon>Arthropoda</taxon>
        <taxon>Hexapoda</taxon>
        <taxon>Insecta</taxon>
        <taxon>Pterygota</taxon>
        <taxon>Neoptera</taxon>
        <taxon>Endopterygota</taxon>
        <taxon>Diptera</taxon>
        <taxon>Brachycera</taxon>
        <taxon>Muscomorpha</taxon>
        <taxon>Ephydroidea</taxon>
        <taxon>Drosophilidae</taxon>
        <taxon>Drosophila</taxon>
        <taxon>Hawaiian Drosophila</taxon>
    </lineage>
</organism>
<dbReference type="PANTHER" id="PTHR46468">
    <property type="entry name" value="SENTRIN-SPECIFIC PROTEASE 8"/>
    <property type="match status" value="1"/>
</dbReference>
<protein>
    <submittedName>
        <fullName evidence="7">GH24159</fullName>
    </submittedName>
</protein>
<dbReference type="HOGENOM" id="CLU_043678_0_0_1"/>
<keyword evidence="2" id="KW-0645">Protease</keyword>
<reference evidence="7 8" key="1">
    <citation type="journal article" date="2007" name="Nature">
        <title>Evolution of genes and genomes on the Drosophila phylogeny.</title>
        <authorList>
            <consortium name="Drosophila 12 Genomes Consortium"/>
            <person name="Clark A.G."/>
            <person name="Eisen M.B."/>
            <person name="Smith D.R."/>
            <person name="Bergman C.M."/>
            <person name="Oliver B."/>
            <person name="Markow T.A."/>
            <person name="Kaufman T.C."/>
            <person name="Kellis M."/>
            <person name="Gelbart W."/>
            <person name="Iyer V.N."/>
            <person name="Pollard D.A."/>
            <person name="Sackton T.B."/>
            <person name="Larracuente A.M."/>
            <person name="Singh N.D."/>
            <person name="Abad J.P."/>
            <person name="Abt D.N."/>
            <person name="Adryan B."/>
            <person name="Aguade M."/>
            <person name="Akashi H."/>
            <person name="Anderson W.W."/>
            <person name="Aquadro C.F."/>
            <person name="Ardell D.H."/>
            <person name="Arguello R."/>
            <person name="Artieri C.G."/>
            <person name="Barbash D.A."/>
            <person name="Barker D."/>
            <person name="Barsanti P."/>
            <person name="Batterham P."/>
            <person name="Batzoglou S."/>
            <person name="Begun D."/>
            <person name="Bhutkar A."/>
            <person name="Blanco E."/>
            <person name="Bosak S.A."/>
            <person name="Bradley R.K."/>
            <person name="Brand A.D."/>
            <person name="Brent M.R."/>
            <person name="Brooks A.N."/>
            <person name="Brown R.H."/>
            <person name="Butlin R.K."/>
            <person name="Caggese C."/>
            <person name="Calvi B.R."/>
            <person name="Bernardo de Carvalho A."/>
            <person name="Caspi A."/>
            <person name="Castrezana S."/>
            <person name="Celniker S.E."/>
            <person name="Chang J.L."/>
            <person name="Chapple C."/>
            <person name="Chatterji S."/>
            <person name="Chinwalla A."/>
            <person name="Civetta A."/>
            <person name="Clifton S.W."/>
            <person name="Comeron J.M."/>
            <person name="Costello J.C."/>
            <person name="Coyne J.A."/>
            <person name="Daub J."/>
            <person name="David R.G."/>
            <person name="Delcher A.L."/>
            <person name="Delehaunty K."/>
            <person name="Do C.B."/>
            <person name="Ebling H."/>
            <person name="Edwards K."/>
            <person name="Eickbush T."/>
            <person name="Evans J.D."/>
            <person name="Filipski A."/>
            <person name="Findeiss S."/>
            <person name="Freyhult E."/>
            <person name="Fulton L."/>
            <person name="Fulton R."/>
            <person name="Garcia A.C."/>
            <person name="Gardiner A."/>
            <person name="Garfield D.A."/>
            <person name="Garvin B.E."/>
            <person name="Gibson G."/>
            <person name="Gilbert D."/>
            <person name="Gnerre S."/>
            <person name="Godfrey J."/>
            <person name="Good R."/>
            <person name="Gotea V."/>
            <person name="Gravely B."/>
            <person name="Greenberg A.J."/>
            <person name="Griffiths-Jones S."/>
            <person name="Gross S."/>
            <person name="Guigo R."/>
            <person name="Gustafson E.A."/>
            <person name="Haerty W."/>
            <person name="Hahn M.W."/>
            <person name="Halligan D.L."/>
            <person name="Halpern A.L."/>
            <person name="Halter G.M."/>
            <person name="Han M.V."/>
            <person name="Heger A."/>
            <person name="Hillier L."/>
            <person name="Hinrichs A.S."/>
            <person name="Holmes I."/>
            <person name="Hoskins R.A."/>
            <person name="Hubisz M.J."/>
            <person name="Hultmark D."/>
            <person name="Huntley M.A."/>
            <person name="Jaffe D.B."/>
            <person name="Jagadeeshan S."/>
            <person name="Jeck W.R."/>
            <person name="Johnson J."/>
            <person name="Jones C.D."/>
            <person name="Jordan W.C."/>
            <person name="Karpen G.H."/>
            <person name="Kataoka E."/>
            <person name="Keightley P.D."/>
            <person name="Kheradpour P."/>
            <person name="Kirkness E.F."/>
            <person name="Koerich L.B."/>
            <person name="Kristiansen K."/>
            <person name="Kudrna D."/>
            <person name="Kulathinal R.J."/>
            <person name="Kumar S."/>
            <person name="Kwok R."/>
            <person name="Lander E."/>
            <person name="Langley C.H."/>
            <person name="Lapoint R."/>
            <person name="Lazzaro B.P."/>
            <person name="Lee S.J."/>
            <person name="Levesque L."/>
            <person name="Li R."/>
            <person name="Lin C.F."/>
            <person name="Lin M.F."/>
            <person name="Lindblad-Toh K."/>
            <person name="Llopart A."/>
            <person name="Long M."/>
            <person name="Low L."/>
            <person name="Lozovsky E."/>
            <person name="Lu J."/>
            <person name="Luo M."/>
            <person name="Machado C.A."/>
            <person name="Makalowski W."/>
            <person name="Marzo M."/>
            <person name="Matsuda M."/>
            <person name="Matzkin L."/>
            <person name="McAllister B."/>
            <person name="McBride C.S."/>
            <person name="McKernan B."/>
            <person name="McKernan K."/>
            <person name="Mendez-Lago M."/>
            <person name="Minx P."/>
            <person name="Mollenhauer M.U."/>
            <person name="Montooth K."/>
            <person name="Mount S.M."/>
            <person name="Mu X."/>
            <person name="Myers E."/>
            <person name="Negre B."/>
            <person name="Newfeld S."/>
            <person name="Nielsen R."/>
            <person name="Noor M.A."/>
            <person name="O'Grady P."/>
            <person name="Pachter L."/>
            <person name="Papaceit M."/>
            <person name="Parisi M.J."/>
            <person name="Parisi M."/>
            <person name="Parts L."/>
            <person name="Pedersen J.S."/>
            <person name="Pesole G."/>
            <person name="Phillippy A.M."/>
            <person name="Ponting C.P."/>
            <person name="Pop M."/>
            <person name="Porcelli D."/>
            <person name="Powell J.R."/>
            <person name="Prohaska S."/>
            <person name="Pruitt K."/>
            <person name="Puig M."/>
            <person name="Quesneville H."/>
            <person name="Ram K.R."/>
            <person name="Rand D."/>
            <person name="Rasmussen M.D."/>
            <person name="Reed L.K."/>
            <person name="Reenan R."/>
            <person name="Reily A."/>
            <person name="Remington K.A."/>
            <person name="Rieger T.T."/>
            <person name="Ritchie M.G."/>
            <person name="Robin C."/>
            <person name="Rogers Y.H."/>
            <person name="Rohde C."/>
            <person name="Rozas J."/>
            <person name="Rubenfield M.J."/>
            <person name="Ruiz A."/>
            <person name="Russo S."/>
            <person name="Salzberg S.L."/>
            <person name="Sanchez-Gracia A."/>
            <person name="Saranga D.J."/>
            <person name="Sato H."/>
            <person name="Schaeffer S.W."/>
            <person name="Schatz M.C."/>
            <person name="Schlenke T."/>
            <person name="Schwartz R."/>
            <person name="Segarra C."/>
            <person name="Singh R.S."/>
            <person name="Sirot L."/>
            <person name="Sirota M."/>
            <person name="Sisneros N.B."/>
            <person name="Smith C.D."/>
            <person name="Smith T.F."/>
            <person name="Spieth J."/>
            <person name="Stage D.E."/>
            <person name="Stark A."/>
            <person name="Stephan W."/>
            <person name="Strausberg R.L."/>
            <person name="Strempel S."/>
            <person name="Sturgill D."/>
            <person name="Sutton G."/>
            <person name="Sutton G.G."/>
            <person name="Tao W."/>
            <person name="Teichmann S."/>
            <person name="Tobari Y.N."/>
            <person name="Tomimura Y."/>
            <person name="Tsolas J.M."/>
            <person name="Valente V.L."/>
            <person name="Venter E."/>
            <person name="Venter J.C."/>
            <person name="Vicario S."/>
            <person name="Vieira F.G."/>
            <person name="Vilella A.J."/>
            <person name="Villasante A."/>
            <person name="Walenz B."/>
            <person name="Wang J."/>
            <person name="Wasserman M."/>
            <person name="Watts T."/>
            <person name="Wilson D."/>
            <person name="Wilson R.K."/>
            <person name="Wing R.A."/>
            <person name="Wolfner M.F."/>
            <person name="Wong A."/>
            <person name="Wong G.K."/>
            <person name="Wu C.I."/>
            <person name="Wu G."/>
            <person name="Yamamoto D."/>
            <person name="Yang H.P."/>
            <person name="Yang S.P."/>
            <person name="Yorke J.A."/>
            <person name="Yoshida K."/>
            <person name="Zdobnov E."/>
            <person name="Zhang P."/>
            <person name="Zhang Y."/>
            <person name="Zimin A.V."/>
            <person name="Baldwin J."/>
            <person name="Abdouelleil A."/>
            <person name="Abdulkadir J."/>
            <person name="Abebe A."/>
            <person name="Abera B."/>
            <person name="Abreu J."/>
            <person name="Acer S.C."/>
            <person name="Aftuck L."/>
            <person name="Alexander A."/>
            <person name="An P."/>
            <person name="Anderson E."/>
            <person name="Anderson S."/>
            <person name="Arachi H."/>
            <person name="Azer M."/>
            <person name="Bachantsang P."/>
            <person name="Barry A."/>
            <person name="Bayul T."/>
            <person name="Berlin A."/>
            <person name="Bessette D."/>
            <person name="Bloom T."/>
            <person name="Blye J."/>
            <person name="Boguslavskiy L."/>
            <person name="Bonnet C."/>
            <person name="Boukhgalter B."/>
            <person name="Bourzgui I."/>
            <person name="Brown A."/>
            <person name="Cahill P."/>
            <person name="Channer S."/>
            <person name="Cheshatsang Y."/>
            <person name="Chuda L."/>
            <person name="Citroen M."/>
            <person name="Collymore A."/>
            <person name="Cooke P."/>
            <person name="Costello M."/>
            <person name="D'Aco K."/>
            <person name="Daza R."/>
            <person name="De Haan G."/>
            <person name="DeGray S."/>
            <person name="DeMaso C."/>
            <person name="Dhargay N."/>
            <person name="Dooley K."/>
            <person name="Dooley E."/>
            <person name="Doricent M."/>
            <person name="Dorje P."/>
            <person name="Dorjee K."/>
            <person name="Dupes A."/>
            <person name="Elong R."/>
            <person name="Falk J."/>
            <person name="Farina A."/>
            <person name="Faro S."/>
            <person name="Ferguson D."/>
            <person name="Fisher S."/>
            <person name="Foley C.D."/>
            <person name="Franke A."/>
            <person name="Friedrich D."/>
            <person name="Gadbois L."/>
            <person name="Gearin G."/>
            <person name="Gearin C.R."/>
            <person name="Giannoukos G."/>
            <person name="Goode T."/>
            <person name="Graham J."/>
            <person name="Grandbois E."/>
            <person name="Grewal S."/>
            <person name="Gyaltsen K."/>
            <person name="Hafez N."/>
            <person name="Hagos B."/>
            <person name="Hall J."/>
            <person name="Henson C."/>
            <person name="Hollinger A."/>
            <person name="Honan T."/>
            <person name="Huard M.D."/>
            <person name="Hughes L."/>
            <person name="Hurhula B."/>
            <person name="Husby M.E."/>
            <person name="Kamat A."/>
            <person name="Kanga B."/>
            <person name="Kashin S."/>
            <person name="Khazanovich D."/>
            <person name="Kisner P."/>
            <person name="Lance K."/>
            <person name="Lara M."/>
            <person name="Lee W."/>
            <person name="Lennon N."/>
            <person name="Letendre F."/>
            <person name="LeVine R."/>
            <person name="Lipovsky A."/>
            <person name="Liu X."/>
            <person name="Liu J."/>
            <person name="Liu S."/>
            <person name="Lokyitsang T."/>
            <person name="Lokyitsang Y."/>
            <person name="Lubonja R."/>
            <person name="Lui A."/>
            <person name="MacDonald P."/>
            <person name="Magnisalis V."/>
            <person name="Maru K."/>
            <person name="Matthews C."/>
            <person name="McCusker W."/>
            <person name="McDonough S."/>
            <person name="Mehta T."/>
            <person name="Meldrim J."/>
            <person name="Meneus L."/>
            <person name="Mihai O."/>
            <person name="Mihalev A."/>
            <person name="Mihova T."/>
            <person name="Mittelman R."/>
            <person name="Mlenga V."/>
            <person name="Montmayeur A."/>
            <person name="Mulrain L."/>
            <person name="Navidi A."/>
            <person name="Naylor J."/>
            <person name="Negash T."/>
            <person name="Nguyen T."/>
            <person name="Nguyen N."/>
            <person name="Nicol R."/>
            <person name="Norbu C."/>
            <person name="Norbu N."/>
            <person name="Novod N."/>
            <person name="O'Neill B."/>
            <person name="Osman S."/>
            <person name="Markiewicz E."/>
            <person name="Oyono O.L."/>
            <person name="Patti C."/>
            <person name="Phunkhang P."/>
            <person name="Pierre F."/>
            <person name="Priest M."/>
            <person name="Raghuraman S."/>
            <person name="Rege F."/>
            <person name="Reyes R."/>
            <person name="Rise C."/>
            <person name="Rogov P."/>
            <person name="Ross K."/>
            <person name="Ryan E."/>
            <person name="Settipalli S."/>
            <person name="Shea T."/>
            <person name="Sherpa N."/>
            <person name="Shi L."/>
            <person name="Shih D."/>
            <person name="Sparrow T."/>
            <person name="Spaulding J."/>
            <person name="Stalker J."/>
            <person name="Stange-Thomann N."/>
            <person name="Stavropoulos S."/>
            <person name="Stone C."/>
            <person name="Strader C."/>
            <person name="Tesfaye S."/>
            <person name="Thomson T."/>
            <person name="Thoulutsang Y."/>
            <person name="Thoulutsang D."/>
            <person name="Topham K."/>
            <person name="Topping I."/>
            <person name="Tsamla T."/>
            <person name="Vassiliev H."/>
            <person name="Vo A."/>
            <person name="Wangchuk T."/>
            <person name="Wangdi T."/>
            <person name="Weiand M."/>
            <person name="Wilkinson J."/>
            <person name="Wilson A."/>
            <person name="Yadav S."/>
            <person name="Young G."/>
            <person name="Yu Q."/>
            <person name="Zembek L."/>
            <person name="Zhong D."/>
            <person name="Zimmer A."/>
            <person name="Zwirko Z."/>
            <person name="Jaffe D.B."/>
            <person name="Alvarez P."/>
            <person name="Brockman W."/>
            <person name="Butler J."/>
            <person name="Chin C."/>
            <person name="Gnerre S."/>
            <person name="Grabherr M."/>
            <person name="Kleber M."/>
            <person name="Mauceli E."/>
            <person name="MacCallum I."/>
        </authorList>
    </citation>
    <scope>NUCLEOTIDE SEQUENCE [LARGE SCALE GENOMIC DNA]</scope>
    <source>
        <strain evidence="8">Tucson 15287-2541.00</strain>
    </source>
</reference>
<evidence type="ECO:0000313" key="8">
    <source>
        <dbReference type="Proteomes" id="UP000001070"/>
    </source>
</evidence>
<gene>
    <name evidence="7" type="primary">Dgri\GH24159</name>
    <name evidence="7" type="ORF">Dgri_GH24159</name>
</gene>
<dbReference type="STRING" id="7222.B4JND5"/>
<dbReference type="PANTHER" id="PTHR46468:SF1">
    <property type="entry name" value="SENTRIN-SPECIFIC PROTEASE 8"/>
    <property type="match status" value="1"/>
</dbReference>
<comment type="similarity">
    <text evidence="1">Belongs to the peptidase C48 family.</text>
</comment>
<name>B4JND5_DROGR</name>
<dbReference type="InterPro" id="IPR044613">
    <property type="entry name" value="Nep1/2-like"/>
</dbReference>
<sequence length="318" mass="35514">MPRNTRQKKRAERRELFAGKVAADDAKVDKMTSTNEEAVEVVAVPASDEYGKENKANDSEPDENAMGDGNNCDANGASNVSDNQGIAATAAGAQKKMKNASRANPILVVLKNAMLHLSDSQLLNGPHFLNDALIGFYMAYLDEIKYQSNGDFMFVTPELSQSLPYMDKLQLETALVEERNACRKSFIFIAVNDGDGPSKERKGGVYWSLLVASRSDKCFYHFASYGGNNTENAMELFNTIKDVVDMRQARFRIMRCLQHKNDYDCGVHVMCMVDHVADYVNRYDSVEGVSQLSPDVIMAKRGRFIRLITSLDPQTKYK</sequence>
<dbReference type="InterPro" id="IPR038765">
    <property type="entry name" value="Papain-like_cys_pep_sf"/>
</dbReference>
<dbReference type="OMA" id="ICMADQI"/>
<keyword evidence="4" id="KW-0788">Thiol protease</keyword>
<evidence type="ECO:0000256" key="5">
    <source>
        <dbReference type="SAM" id="MobiDB-lite"/>
    </source>
</evidence>
<feature type="compositionally biased region" description="Basic and acidic residues" evidence="5">
    <location>
        <begin position="49"/>
        <end position="58"/>
    </location>
</feature>
<dbReference type="GO" id="GO:0000338">
    <property type="term" value="P:protein deneddylation"/>
    <property type="evidence" value="ECO:0007669"/>
    <property type="project" value="TreeGrafter"/>
</dbReference>
<dbReference type="Proteomes" id="UP000001070">
    <property type="component" value="Unassembled WGS sequence"/>
</dbReference>
<evidence type="ECO:0000256" key="4">
    <source>
        <dbReference type="ARBA" id="ARBA00022807"/>
    </source>
</evidence>
<dbReference type="Gene3D" id="3.40.395.10">
    <property type="entry name" value="Adenoviral Proteinase, Chain A"/>
    <property type="match status" value="1"/>
</dbReference>